<keyword evidence="5 7" id="KW-0472">Membrane</keyword>
<keyword evidence="3 7" id="KW-0812">Transmembrane</keyword>
<name>A0ABV5AS17_9BACL</name>
<evidence type="ECO:0000256" key="1">
    <source>
        <dbReference type="ARBA" id="ARBA00004651"/>
    </source>
</evidence>
<feature type="region of interest" description="Disordered" evidence="6">
    <location>
        <begin position="1"/>
        <end position="41"/>
    </location>
</feature>
<evidence type="ECO:0000256" key="4">
    <source>
        <dbReference type="ARBA" id="ARBA00022989"/>
    </source>
</evidence>
<evidence type="ECO:0000313" key="10">
    <source>
        <dbReference type="Proteomes" id="UP001580346"/>
    </source>
</evidence>
<feature type="domain" description="Type II secretion system protein GspF" evidence="8">
    <location>
        <begin position="145"/>
        <end position="276"/>
    </location>
</feature>
<accession>A0ABV5AS17</accession>
<gene>
    <name evidence="9" type="ORF">ACE41H_09220</name>
</gene>
<evidence type="ECO:0000256" key="5">
    <source>
        <dbReference type="ARBA" id="ARBA00023136"/>
    </source>
</evidence>
<evidence type="ECO:0000256" key="6">
    <source>
        <dbReference type="SAM" id="MobiDB-lite"/>
    </source>
</evidence>
<feature type="transmembrane region" description="Helical" evidence="7">
    <location>
        <begin position="111"/>
        <end position="130"/>
    </location>
</feature>
<evidence type="ECO:0000259" key="8">
    <source>
        <dbReference type="Pfam" id="PF00482"/>
    </source>
</evidence>
<dbReference type="PANTHER" id="PTHR35007:SF1">
    <property type="entry name" value="PILUS ASSEMBLY PROTEIN"/>
    <property type="match status" value="1"/>
</dbReference>
<dbReference type="InterPro" id="IPR018076">
    <property type="entry name" value="T2SS_GspF_dom"/>
</dbReference>
<feature type="compositionally biased region" description="Basic and acidic residues" evidence="6">
    <location>
        <begin position="7"/>
        <end position="18"/>
    </location>
</feature>
<reference evidence="9 10" key="1">
    <citation type="submission" date="2024-09" db="EMBL/GenBank/DDBJ databases">
        <title>Paenibacillus zeirhizospherea sp. nov., isolated from surface of the maize (Zea mays) roots in a horticulture field, Hungary.</title>
        <authorList>
            <person name="Marton D."/>
            <person name="Farkas M."/>
            <person name="Bedics A."/>
            <person name="Toth E."/>
            <person name="Tancsics A."/>
            <person name="Boka K."/>
            <person name="Maroti G."/>
            <person name="Kriszt B."/>
            <person name="Cserhati M."/>
        </authorList>
    </citation>
    <scope>NUCLEOTIDE SEQUENCE [LARGE SCALE GENOMIC DNA]</scope>
    <source>
        <strain evidence="9 10">KCTC 33519</strain>
    </source>
</reference>
<dbReference type="PANTHER" id="PTHR35007">
    <property type="entry name" value="INTEGRAL MEMBRANE PROTEIN-RELATED"/>
    <property type="match status" value="1"/>
</dbReference>
<comment type="subcellular location">
    <subcellularLocation>
        <location evidence="1">Cell membrane</location>
        <topology evidence="1">Multi-pass membrane protein</topology>
    </subcellularLocation>
</comment>
<evidence type="ECO:0000256" key="3">
    <source>
        <dbReference type="ARBA" id="ARBA00022692"/>
    </source>
</evidence>
<evidence type="ECO:0000256" key="2">
    <source>
        <dbReference type="ARBA" id="ARBA00022475"/>
    </source>
</evidence>
<proteinExistence type="predicted"/>
<organism evidence="9 10">
    <name type="scientific">Paenibacillus enshidis</name>
    <dbReference type="NCBI Taxonomy" id="1458439"/>
    <lineage>
        <taxon>Bacteria</taxon>
        <taxon>Bacillati</taxon>
        <taxon>Bacillota</taxon>
        <taxon>Bacilli</taxon>
        <taxon>Bacillales</taxon>
        <taxon>Paenibacillaceae</taxon>
        <taxon>Paenibacillus</taxon>
    </lineage>
</organism>
<comment type="caution">
    <text evidence="9">The sequence shown here is derived from an EMBL/GenBank/DDBJ whole genome shotgun (WGS) entry which is preliminary data.</text>
</comment>
<feature type="transmembrane region" description="Helical" evidence="7">
    <location>
        <begin position="264"/>
        <end position="284"/>
    </location>
</feature>
<evidence type="ECO:0000256" key="7">
    <source>
        <dbReference type="SAM" id="Phobius"/>
    </source>
</evidence>
<dbReference type="Pfam" id="PF00482">
    <property type="entry name" value="T2SSF"/>
    <property type="match status" value="1"/>
</dbReference>
<feature type="transmembrane region" description="Helical" evidence="7">
    <location>
        <begin position="290"/>
        <end position="310"/>
    </location>
</feature>
<keyword evidence="2" id="KW-1003">Cell membrane</keyword>
<dbReference type="EMBL" id="JBHHMI010000006">
    <property type="protein sequence ID" value="MFB5266968.1"/>
    <property type="molecule type" value="Genomic_DNA"/>
</dbReference>
<dbReference type="Proteomes" id="UP001580346">
    <property type="component" value="Unassembled WGS sequence"/>
</dbReference>
<dbReference type="RefSeq" id="WP_375354933.1">
    <property type="nucleotide sequence ID" value="NZ_JBHHMI010000006.1"/>
</dbReference>
<keyword evidence="4 7" id="KW-1133">Transmembrane helix</keyword>
<keyword evidence="10" id="KW-1185">Reference proteome</keyword>
<sequence>MNRGRKDKIELRPEEHRQPIPQTETRSRSPGKTAHNKVNKRSYSRIRPRISIRAATRGSSNGPSVREGAGRQLQDYTVYRLSAGQRLGCIMLSGLVFYGVGFLFYHHWVIAGMASLVGLLVPRYYSRFLLERRKAALSMQFKQALYSLSSSLAAGKSVENGFREAVADMKLLSPDGDHDLIREFSIISAKMEYGQPVEEALQDFARRSELEDIVNFSDVFATCKRTGGDLVEVVRRSSAVIGEKMDIQQEISVMVAQKRFEARVMFATPFLFVLFMNISAADYMTPLYSGTGRLISTGCLLLLGCCLLWINKIMKINV</sequence>
<evidence type="ECO:0000313" key="9">
    <source>
        <dbReference type="EMBL" id="MFB5266968.1"/>
    </source>
</evidence>
<feature type="transmembrane region" description="Helical" evidence="7">
    <location>
        <begin position="87"/>
        <end position="105"/>
    </location>
</feature>
<feature type="compositionally biased region" description="Polar residues" evidence="6">
    <location>
        <begin position="20"/>
        <end position="30"/>
    </location>
</feature>
<protein>
    <submittedName>
        <fullName evidence="9">Type II secretion system F family protein</fullName>
    </submittedName>
</protein>